<dbReference type="OrthoDB" id="514967at2759"/>
<accession>A0A8J4VI70</accession>
<dbReference type="PROSITE" id="PS51141">
    <property type="entry name" value="ZF_SBP"/>
    <property type="match status" value="1"/>
</dbReference>
<organism evidence="8 9">
    <name type="scientific">Castanea mollissima</name>
    <name type="common">Chinese chestnut</name>
    <dbReference type="NCBI Taxonomy" id="60419"/>
    <lineage>
        <taxon>Eukaryota</taxon>
        <taxon>Viridiplantae</taxon>
        <taxon>Streptophyta</taxon>
        <taxon>Embryophyta</taxon>
        <taxon>Tracheophyta</taxon>
        <taxon>Spermatophyta</taxon>
        <taxon>Magnoliopsida</taxon>
        <taxon>eudicotyledons</taxon>
        <taxon>Gunneridae</taxon>
        <taxon>Pentapetalae</taxon>
        <taxon>rosids</taxon>
        <taxon>fabids</taxon>
        <taxon>Fagales</taxon>
        <taxon>Fagaceae</taxon>
        <taxon>Castanea</taxon>
    </lineage>
</organism>
<feature type="region of interest" description="Disordered" evidence="5">
    <location>
        <begin position="34"/>
        <end position="86"/>
    </location>
</feature>
<keyword evidence="1" id="KW-0479">Metal-binding</keyword>
<feature type="compositionally biased region" description="Pro residues" evidence="5">
    <location>
        <begin position="46"/>
        <end position="57"/>
    </location>
</feature>
<dbReference type="Proteomes" id="UP000737018">
    <property type="component" value="Unassembled WGS sequence"/>
</dbReference>
<evidence type="ECO:0000313" key="9">
    <source>
        <dbReference type="Proteomes" id="UP000737018"/>
    </source>
</evidence>
<evidence type="ECO:0000256" key="3">
    <source>
        <dbReference type="ARBA" id="ARBA00022833"/>
    </source>
</evidence>
<keyword evidence="3" id="KW-0862">Zinc</keyword>
<feature type="compositionally biased region" description="Basic residues" evidence="5">
    <location>
        <begin position="199"/>
        <end position="209"/>
    </location>
</feature>
<feature type="transmembrane region" description="Helical" evidence="6">
    <location>
        <begin position="759"/>
        <end position="777"/>
    </location>
</feature>
<evidence type="ECO:0000256" key="2">
    <source>
        <dbReference type="ARBA" id="ARBA00022771"/>
    </source>
</evidence>
<dbReference type="GO" id="GO:0008270">
    <property type="term" value="F:zinc ion binding"/>
    <property type="evidence" value="ECO:0007669"/>
    <property type="project" value="UniProtKB-KW"/>
</dbReference>
<dbReference type="Pfam" id="PF26102">
    <property type="entry name" value="Ig_SPL7"/>
    <property type="match status" value="1"/>
</dbReference>
<dbReference type="GO" id="GO:0003677">
    <property type="term" value="F:DNA binding"/>
    <property type="evidence" value="ECO:0007669"/>
    <property type="project" value="InterPro"/>
</dbReference>
<dbReference type="AlphaFoldDB" id="A0A8J4VI70"/>
<sequence length="900" mass="100012">MEPPRVMEVHPAMTEEDPTSALWDFGDLLDFTVDGHFSMSLDPDQLPSPPPQPPPPIIDQSLDFSQEDSQVDTDPPGPSSGKIRKRDPRLTCTNYLAGRIPCACPEMDEKLEMEGSLRGKKRSRTVRVSTRTARCQVPECEADISELKGYHRRHRVCLRCANASEVFLDGDTKRYCQQCGKFHILSDFDEGKRSCRRKLERHNNRRRRKPADSGIADEKEPQGSLQTEDGPCDDETGKDSLCLSSPIAETEAFLESEDGQVTNLCSALDSQNIHGDASFTASGETQMDGGKDNSKCSVSQLYDNKNAYSSMCPTGRISFKLYDWNPAEFPRRLRHQIFQWLANMPVELEGYIRPGCTILTVFITMPKFMWAKLFEDPASYLLDFVAPGRMLSGKGIILVFMNDMIFRVMKGGTSVMRLKVEVQAPRLHYVHPICFEAGKPMEFVACGSNLIQSKFRFLVSFAGKYLAHDYCVASKHGQTEGDTASSFNHQLYKICIPQTEPDLCGPAFVEVENESGLSNFIPILIGDKEICAEMEILQQRFDASPFLKESESVAIGPMSDSCEVSALRQSTFSEFLLDVAWLIKEPASENFQQFITASQIQRFNSLLSFLMCNDSTTILEKLLQKLKIVISNMEFNSVAKGTFDADLSLLQKYLDNARAILCKKHKKSESSMQSGAEPKGDHFSESRFQENVLLVPINRKDMEIITNDKLGVEICSTSTCKSETVPLLNREVVMNVDPAWPRKSCGRIFSGASLGSRPGIFVIGFAAVCLGMCAVLLHPHKHVAAVRGLRDALYFHQQSIIKRVAVYSDSLAVELVLSVGLDSPARSHHLKHRLDHAACSTTEIAPQHRIAPIVAAGSSSALPSRSSRPKTDPPKTELVIDTPILFSLLLNAADLAAADH</sequence>
<evidence type="ECO:0000313" key="8">
    <source>
        <dbReference type="EMBL" id="KAF3958722.1"/>
    </source>
</evidence>
<gene>
    <name evidence="8" type="ORF">CMV_016394</name>
</gene>
<keyword evidence="2 4" id="KW-0863">Zinc-finger</keyword>
<feature type="compositionally biased region" description="Low complexity" evidence="5">
    <location>
        <begin position="857"/>
        <end position="866"/>
    </location>
</feature>
<dbReference type="SUPFAM" id="SSF103612">
    <property type="entry name" value="SBT domain"/>
    <property type="match status" value="1"/>
</dbReference>
<dbReference type="Gene3D" id="4.10.1100.10">
    <property type="entry name" value="Transcription factor, SBP-box domain"/>
    <property type="match status" value="1"/>
</dbReference>
<dbReference type="InterPro" id="IPR004333">
    <property type="entry name" value="SBP_dom"/>
</dbReference>
<protein>
    <recommendedName>
        <fullName evidence="7">SBP-type domain-containing protein</fullName>
    </recommendedName>
</protein>
<dbReference type="PANTHER" id="PTHR31251:SF108">
    <property type="entry name" value="SQUAMOSA PROMOTER-BINDING-LIKE PROTEIN 7"/>
    <property type="match status" value="1"/>
</dbReference>
<dbReference type="InterPro" id="IPR044817">
    <property type="entry name" value="SBP-like"/>
</dbReference>
<keyword evidence="6" id="KW-0812">Transmembrane</keyword>
<evidence type="ECO:0000256" key="6">
    <source>
        <dbReference type="SAM" id="Phobius"/>
    </source>
</evidence>
<feature type="region of interest" description="Disordered" evidence="5">
    <location>
        <begin position="199"/>
        <end position="237"/>
    </location>
</feature>
<evidence type="ECO:0000256" key="1">
    <source>
        <dbReference type="ARBA" id="ARBA00022723"/>
    </source>
</evidence>
<evidence type="ECO:0000256" key="5">
    <source>
        <dbReference type="SAM" id="MobiDB-lite"/>
    </source>
</evidence>
<feature type="domain" description="SBP-type" evidence="7">
    <location>
        <begin position="132"/>
        <end position="209"/>
    </location>
</feature>
<dbReference type="Pfam" id="PF03110">
    <property type="entry name" value="SBP"/>
    <property type="match status" value="1"/>
</dbReference>
<dbReference type="EMBL" id="JRKL02002491">
    <property type="protein sequence ID" value="KAF3958722.1"/>
    <property type="molecule type" value="Genomic_DNA"/>
</dbReference>
<evidence type="ECO:0000256" key="4">
    <source>
        <dbReference type="PROSITE-ProRule" id="PRU00470"/>
    </source>
</evidence>
<keyword evidence="6" id="KW-0472">Membrane</keyword>
<dbReference type="GO" id="GO:0005634">
    <property type="term" value="C:nucleus"/>
    <property type="evidence" value="ECO:0007669"/>
    <property type="project" value="InterPro"/>
</dbReference>
<proteinExistence type="predicted"/>
<dbReference type="PANTHER" id="PTHR31251">
    <property type="entry name" value="SQUAMOSA PROMOTER-BINDING-LIKE PROTEIN 4"/>
    <property type="match status" value="1"/>
</dbReference>
<name>A0A8J4VI70_9ROSI</name>
<feature type="region of interest" description="Disordered" evidence="5">
    <location>
        <begin position="857"/>
        <end position="876"/>
    </location>
</feature>
<dbReference type="InterPro" id="IPR036893">
    <property type="entry name" value="SBP_sf"/>
</dbReference>
<comment type="caution">
    <text evidence="8">The sequence shown here is derived from an EMBL/GenBank/DDBJ whole genome shotgun (WGS) entry which is preliminary data.</text>
</comment>
<evidence type="ECO:0000259" key="7">
    <source>
        <dbReference type="PROSITE" id="PS51141"/>
    </source>
</evidence>
<keyword evidence="9" id="KW-1185">Reference proteome</keyword>
<keyword evidence="6" id="KW-1133">Transmembrane helix</keyword>
<reference evidence="8" key="1">
    <citation type="submission" date="2020-03" db="EMBL/GenBank/DDBJ databases">
        <title>Castanea mollissima Vanexum genome sequencing.</title>
        <authorList>
            <person name="Staton M."/>
        </authorList>
    </citation>
    <scope>NUCLEOTIDE SEQUENCE</scope>
    <source>
        <tissue evidence="8">Leaf</tissue>
    </source>
</reference>